<accession>A0A4P6HMJ5</accession>
<dbReference type="Proteomes" id="UP000293296">
    <property type="component" value="Chromosome"/>
</dbReference>
<dbReference type="EMBL" id="CP026538">
    <property type="protein sequence ID" value="QAZ68265.1"/>
    <property type="molecule type" value="Genomic_DNA"/>
</dbReference>
<protein>
    <recommendedName>
        <fullName evidence="3">HTH cro/C1-type domain-containing protein</fullName>
    </recommendedName>
</protein>
<evidence type="ECO:0008006" key="3">
    <source>
        <dbReference type="Google" id="ProtNLM"/>
    </source>
</evidence>
<organism evidence="1 2">
    <name type="scientific">Solidesulfovibrio carbinolicus</name>
    <dbReference type="NCBI Taxonomy" id="296842"/>
    <lineage>
        <taxon>Bacteria</taxon>
        <taxon>Pseudomonadati</taxon>
        <taxon>Thermodesulfobacteriota</taxon>
        <taxon>Desulfovibrionia</taxon>
        <taxon>Desulfovibrionales</taxon>
        <taxon>Desulfovibrionaceae</taxon>
        <taxon>Solidesulfovibrio</taxon>
    </lineage>
</organism>
<gene>
    <name evidence="1" type="ORF">C3Y92_13955</name>
</gene>
<keyword evidence="2" id="KW-1185">Reference proteome</keyword>
<evidence type="ECO:0000313" key="1">
    <source>
        <dbReference type="EMBL" id="QAZ68265.1"/>
    </source>
</evidence>
<dbReference type="KEGG" id="dcb:C3Y92_13955"/>
<dbReference type="RefSeq" id="WP_129353597.1">
    <property type="nucleotide sequence ID" value="NZ_CP026538.1"/>
</dbReference>
<evidence type="ECO:0000313" key="2">
    <source>
        <dbReference type="Proteomes" id="UP000293296"/>
    </source>
</evidence>
<proteinExistence type="predicted"/>
<reference evidence="1 2" key="1">
    <citation type="submission" date="2018-02" db="EMBL/GenBank/DDBJ databases">
        <title>Genome sequence of Desulfovibrio carbinolicus DSM 3852.</title>
        <authorList>
            <person name="Wilbanks E."/>
            <person name="Skennerton C.T."/>
            <person name="Orphan V.J."/>
        </authorList>
    </citation>
    <scope>NUCLEOTIDE SEQUENCE [LARGE SCALE GENOMIC DNA]</scope>
    <source>
        <strain evidence="1 2">DSM 3852</strain>
    </source>
</reference>
<sequence>MGLRMASGKLRQSFRIYEWLDSHKISVTSIAESIAITPSMVSHTIRGRKNNRRVLKKLVDLGCPQEFLSLPIDLEKQVAA</sequence>
<dbReference type="AlphaFoldDB" id="A0A4P6HMJ5"/>
<dbReference type="OrthoDB" id="5461163at2"/>
<name>A0A4P6HMJ5_9BACT</name>